<proteinExistence type="predicted"/>
<reference evidence="1" key="1">
    <citation type="submission" date="2021-02" db="EMBL/GenBank/DDBJ databases">
        <authorList>
            <consortium name="DOE Joint Genome Institute"/>
            <person name="Ahrendt S."/>
            <person name="Looney B.P."/>
            <person name="Miyauchi S."/>
            <person name="Morin E."/>
            <person name="Drula E."/>
            <person name="Courty P.E."/>
            <person name="Chicoki N."/>
            <person name="Fauchery L."/>
            <person name="Kohler A."/>
            <person name="Kuo A."/>
            <person name="Labutti K."/>
            <person name="Pangilinan J."/>
            <person name="Lipzen A."/>
            <person name="Riley R."/>
            <person name="Andreopoulos W."/>
            <person name="He G."/>
            <person name="Johnson J."/>
            <person name="Barry K.W."/>
            <person name="Grigoriev I.V."/>
            <person name="Nagy L."/>
            <person name="Hibbett D."/>
            <person name="Henrissat B."/>
            <person name="Matheny P.B."/>
            <person name="Labbe J."/>
            <person name="Martin F."/>
        </authorList>
    </citation>
    <scope>NUCLEOTIDE SEQUENCE</scope>
    <source>
        <strain evidence="1">EC-137</strain>
    </source>
</reference>
<accession>A0ACB8QS77</accession>
<evidence type="ECO:0000313" key="2">
    <source>
        <dbReference type="Proteomes" id="UP000814128"/>
    </source>
</evidence>
<dbReference type="EMBL" id="MU273495">
    <property type="protein sequence ID" value="KAI0034736.1"/>
    <property type="molecule type" value="Genomic_DNA"/>
</dbReference>
<gene>
    <name evidence="1" type="ORF">K488DRAFT_77049</name>
</gene>
<name>A0ACB8QS77_9AGAM</name>
<dbReference type="Proteomes" id="UP000814128">
    <property type="component" value="Unassembled WGS sequence"/>
</dbReference>
<sequence length="813" mass="91468">MSGYQQLKQEPDGVLTARRKFSPFRIALSTALVAFASNDVVVDNAAPLQKCASNAPLRAEPPAPVNLWAPLAVKEIAEVAEWLRAPERGLNLTSADDATLSDNVVFLIEAYRPRKADALAYLAHPVDVNLPARYARATVHHGGVPEPMIRDYLIGPLPISEKTSMRHLTEIYHRDDIPYNAGGFITQTKVNLLLGDIAPKLAEVTQELFGGVVLGRPNDTLVAGFNAPMSFDGSFRRTWINWRRNVPAPWLHAIAFWQYADISGTDPSQWKILKVVYNHQVYPSFESFIEAFHNGTLKRYPKRPDNADPSWSSRKPPTMQNKQRDLDHLPGPRSVSFAGLRFRVERKLQYISWMGWGMYLGFDRDMGLSLWDLRFRDERIIYELAPQEAMAQYAGNDPMQATTAWLDRFFGMGSATRDMIPGYDCPDEAVYFPATTFTGQATLYRPRAICIFETDTHRPITRHTGYEKDEFGAVKGYVLTVRSISTVGKYFDYIFHLDGTIEVRLSASGYLQGGFWEPEQDGYGAPIQATSMGSLHDHVINYKVDFDIAGLENSVLSTRTDVEEVEQPWFEDDWGSTVRQQKITRTVIENENDALLKYPPNLQGHFSVINQDAKNKWGIPRGYVVHPGYSPVHNTVVGSKRLLNNANWARYNLAFSKRKDTEPTSSSMWNLQLSGKPMVDFHNFFDGENITQADLVAWINVGTHHLPQAEDSPNTRTNVATSSFFLAPLNYFDADVSMESTNAIVLNHPSEPGGSFVFDDFGVKPAHCVPAPVPPFEYVGLTAYGPDGVETPAWETEELRKAAELYHRIKVEF</sequence>
<reference evidence="1" key="2">
    <citation type="journal article" date="2022" name="New Phytol.">
        <title>Evolutionary transition to the ectomycorrhizal habit in the genomes of a hyperdiverse lineage of mushroom-forming fungi.</title>
        <authorList>
            <person name="Looney B."/>
            <person name="Miyauchi S."/>
            <person name="Morin E."/>
            <person name="Drula E."/>
            <person name="Courty P.E."/>
            <person name="Kohler A."/>
            <person name="Kuo A."/>
            <person name="LaButti K."/>
            <person name="Pangilinan J."/>
            <person name="Lipzen A."/>
            <person name="Riley R."/>
            <person name="Andreopoulos W."/>
            <person name="He G."/>
            <person name="Johnson J."/>
            <person name="Nolan M."/>
            <person name="Tritt A."/>
            <person name="Barry K.W."/>
            <person name="Grigoriev I.V."/>
            <person name="Nagy L.G."/>
            <person name="Hibbett D."/>
            <person name="Henrissat B."/>
            <person name="Matheny P.B."/>
            <person name="Labbe J."/>
            <person name="Martin F.M."/>
        </authorList>
    </citation>
    <scope>NUCLEOTIDE SEQUENCE</scope>
    <source>
        <strain evidence="1">EC-137</strain>
    </source>
</reference>
<keyword evidence="2" id="KW-1185">Reference proteome</keyword>
<organism evidence="1 2">
    <name type="scientific">Vararia minispora EC-137</name>
    <dbReference type="NCBI Taxonomy" id="1314806"/>
    <lineage>
        <taxon>Eukaryota</taxon>
        <taxon>Fungi</taxon>
        <taxon>Dikarya</taxon>
        <taxon>Basidiomycota</taxon>
        <taxon>Agaricomycotina</taxon>
        <taxon>Agaricomycetes</taxon>
        <taxon>Russulales</taxon>
        <taxon>Lachnocladiaceae</taxon>
        <taxon>Vararia</taxon>
    </lineage>
</organism>
<evidence type="ECO:0000313" key="1">
    <source>
        <dbReference type="EMBL" id="KAI0034736.1"/>
    </source>
</evidence>
<protein>
    <submittedName>
        <fullName evidence="1">Amine oxidase catalytic domain-containing protein</fullName>
    </submittedName>
</protein>
<comment type="caution">
    <text evidence="1">The sequence shown here is derived from an EMBL/GenBank/DDBJ whole genome shotgun (WGS) entry which is preliminary data.</text>
</comment>